<dbReference type="Proteomes" id="UP001164250">
    <property type="component" value="Chromosome 7"/>
</dbReference>
<organism evidence="1 2">
    <name type="scientific">Pistacia atlantica</name>
    <dbReference type="NCBI Taxonomy" id="434234"/>
    <lineage>
        <taxon>Eukaryota</taxon>
        <taxon>Viridiplantae</taxon>
        <taxon>Streptophyta</taxon>
        <taxon>Embryophyta</taxon>
        <taxon>Tracheophyta</taxon>
        <taxon>Spermatophyta</taxon>
        <taxon>Magnoliopsida</taxon>
        <taxon>eudicotyledons</taxon>
        <taxon>Gunneridae</taxon>
        <taxon>Pentapetalae</taxon>
        <taxon>rosids</taxon>
        <taxon>malvids</taxon>
        <taxon>Sapindales</taxon>
        <taxon>Anacardiaceae</taxon>
        <taxon>Pistacia</taxon>
    </lineage>
</organism>
<keyword evidence="2" id="KW-1185">Reference proteome</keyword>
<evidence type="ECO:0000313" key="1">
    <source>
        <dbReference type="EMBL" id="KAJ0093620.1"/>
    </source>
</evidence>
<protein>
    <submittedName>
        <fullName evidence="1">Uncharacterized protein</fullName>
    </submittedName>
</protein>
<comment type="caution">
    <text evidence="1">The sequence shown here is derived from an EMBL/GenBank/DDBJ whole genome shotgun (WGS) entry which is preliminary data.</text>
</comment>
<proteinExistence type="predicted"/>
<sequence>MKKLEKEITALCDFHHPKKSFQNDIRGDFLYNDDSRYSFQNYDRGTISESYLEEENVVGFEEEIKELPEFVVEATLSEEELRSRLTKLLNANNNKHLIVIEDLEETSSLVVLLGGLLSVKERSHDDCLKVIERALYQWWRYLGSNLSRSPFTAPEDLGEKAPEDLGEMYLKELVYRNMIQVRWKLDGSPKTCRIANSVYDVFCQKAADVKIPKPSAPVI</sequence>
<reference evidence="2" key="1">
    <citation type="journal article" date="2023" name="G3 (Bethesda)">
        <title>Genome assembly and association tests identify interacting loci associated with vigor, precocity, and sex in interspecific pistachio rootstocks.</title>
        <authorList>
            <person name="Palmer W."/>
            <person name="Jacygrad E."/>
            <person name="Sagayaradj S."/>
            <person name="Cavanaugh K."/>
            <person name="Han R."/>
            <person name="Bertier L."/>
            <person name="Beede B."/>
            <person name="Kafkas S."/>
            <person name="Golino D."/>
            <person name="Preece J."/>
            <person name="Michelmore R."/>
        </authorList>
    </citation>
    <scope>NUCLEOTIDE SEQUENCE [LARGE SCALE GENOMIC DNA]</scope>
</reference>
<name>A0ACC1B3X7_9ROSI</name>
<gene>
    <name evidence="1" type="ORF">Patl1_26296</name>
</gene>
<evidence type="ECO:0000313" key="2">
    <source>
        <dbReference type="Proteomes" id="UP001164250"/>
    </source>
</evidence>
<accession>A0ACC1B3X7</accession>
<dbReference type="EMBL" id="CM047903">
    <property type="protein sequence ID" value="KAJ0093620.1"/>
    <property type="molecule type" value="Genomic_DNA"/>
</dbReference>